<dbReference type="InterPro" id="IPR036770">
    <property type="entry name" value="Ankyrin_rpt-contain_sf"/>
</dbReference>
<sequence>MDNLKETLQNVEDGLTLDREQFKKCVQSNIVLLTQAFRKKFVIPDFQSFTSHIDELYESAKGLSEGKVADYIPQLAKFSPDLWAVSLCTVDGQRHTVGDSKVPFCLQSCVKPLKYAVAVNDYGTEYVHSFIGKEPSGLRFNKLFLNEDDKPHNPMVNAGAIVCTSLIKVKAVQHLFYVMNFLKKLAGNEYVSFSNATFQSERESGDRNFAIGYYLKEKKCFPEGTDMTSILDFYFQLCSIEVTCESASVMAATLANGGICPITGERVLSPEAVRNTLSLMHSCGMYDFSGQFAFHVGLPAKSGVAGGILLVVPNVMGIMCWSPPLDKLGNSVRGIQFCTDLVELFNFHNYDNLRHFAKKYDPRREGGDQRTIKCTLCVCRLALSSVDMEQRDYDSRTALHVAAAEGHTEVVRFLLEACRANPAPKDRWGNTPMDEAAHFGHHNVVGVLQRYQDICSPPAADNHQGGAEKNLDTFF</sequence>
<keyword evidence="3" id="KW-0677">Repeat</keyword>
<dbReference type="SMART" id="SM00248">
    <property type="entry name" value="ANK"/>
    <property type="match status" value="2"/>
</dbReference>
<dbReference type="STRING" id="94237.ENSMMOP00000025504"/>
<name>A0A3Q3XH27_MOLML</name>
<dbReference type="Gene3D" id="1.10.238.210">
    <property type="match status" value="1"/>
</dbReference>
<dbReference type="InterPro" id="IPR015868">
    <property type="entry name" value="Glutaminase"/>
</dbReference>
<evidence type="ECO:0000256" key="2">
    <source>
        <dbReference type="ARBA" id="ARBA00012918"/>
    </source>
</evidence>
<evidence type="ECO:0000256" key="5">
    <source>
        <dbReference type="ARBA" id="ARBA00023043"/>
    </source>
</evidence>
<dbReference type="Gene3D" id="1.25.40.20">
    <property type="entry name" value="Ankyrin repeat-containing domain"/>
    <property type="match status" value="1"/>
</dbReference>
<keyword evidence="4" id="KW-0378">Hydrolase</keyword>
<reference evidence="9" key="2">
    <citation type="submission" date="2025-09" db="UniProtKB">
        <authorList>
            <consortium name="Ensembl"/>
        </authorList>
    </citation>
    <scope>IDENTIFICATION</scope>
</reference>
<evidence type="ECO:0000256" key="7">
    <source>
        <dbReference type="PROSITE-ProRule" id="PRU00023"/>
    </source>
</evidence>
<evidence type="ECO:0000313" key="10">
    <source>
        <dbReference type="Proteomes" id="UP000261620"/>
    </source>
</evidence>
<dbReference type="PROSITE" id="PS50088">
    <property type="entry name" value="ANK_REPEAT"/>
    <property type="match status" value="1"/>
</dbReference>
<evidence type="ECO:0000313" key="9">
    <source>
        <dbReference type="Ensembl" id="ENSMMOP00000025504.1"/>
    </source>
</evidence>
<dbReference type="InterPro" id="IPR012338">
    <property type="entry name" value="Beta-lactam/transpept-like"/>
</dbReference>
<dbReference type="NCBIfam" id="TIGR03814">
    <property type="entry name" value="Gln_ase"/>
    <property type="match status" value="1"/>
</dbReference>
<dbReference type="GO" id="GO:0004359">
    <property type="term" value="F:glutaminase activity"/>
    <property type="evidence" value="ECO:0007669"/>
    <property type="project" value="UniProtKB-EC"/>
</dbReference>
<dbReference type="InterPro" id="IPR041541">
    <property type="entry name" value="Glutaminase_EF-hand"/>
</dbReference>
<evidence type="ECO:0000259" key="8">
    <source>
        <dbReference type="Pfam" id="PF17959"/>
    </source>
</evidence>
<dbReference type="Gene3D" id="3.40.710.10">
    <property type="entry name" value="DD-peptidase/beta-lactamase superfamily"/>
    <property type="match status" value="1"/>
</dbReference>
<dbReference type="FunFam" id="3.40.710.10:FF:000002">
    <property type="entry name" value="glutaminase kidney isoform, mitochondrial"/>
    <property type="match status" value="1"/>
</dbReference>
<dbReference type="Ensembl" id="ENSMMOT00000025937.1">
    <property type="protein sequence ID" value="ENSMMOP00000025504.1"/>
    <property type="gene ID" value="ENSMMOG00000019356.1"/>
</dbReference>
<dbReference type="PANTHER" id="PTHR12544">
    <property type="entry name" value="GLUTAMINASE"/>
    <property type="match status" value="1"/>
</dbReference>
<proteinExistence type="inferred from homology"/>
<dbReference type="AlphaFoldDB" id="A0A3Q3XH27"/>
<keyword evidence="5 7" id="KW-0040">ANK repeat</keyword>
<dbReference type="SUPFAM" id="SSF56601">
    <property type="entry name" value="beta-lactamase/transpeptidase-like"/>
    <property type="match status" value="1"/>
</dbReference>
<dbReference type="InterPro" id="IPR002110">
    <property type="entry name" value="Ankyrin_rpt"/>
</dbReference>
<evidence type="ECO:0000256" key="6">
    <source>
        <dbReference type="ARBA" id="ARBA00049534"/>
    </source>
</evidence>
<feature type="repeat" description="ANK" evidence="7">
    <location>
        <begin position="394"/>
        <end position="416"/>
    </location>
</feature>
<dbReference type="HAMAP" id="MF_00313">
    <property type="entry name" value="Glutaminase"/>
    <property type="match status" value="1"/>
</dbReference>
<dbReference type="PROSITE" id="PS50297">
    <property type="entry name" value="ANK_REP_REGION"/>
    <property type="match status" value="1"/>
</dbReference>
<dbReference type="Pfam" id="PF17959">
    <property type="entry name" value="EF-hand_14"/>
    <property type="match status" value="1"/>
</dbReference>
<protein>
    <recommendedName>
        <fullName evidence="2">glutaminase</fullName>
        <ecNumber evidence="2">3.5.1.2</ecNumber>
    </recommendedName>
</protein>
<evidence type="ECO:0000256" key="3">
    <source>
        <dbReference type="ARBA" id="ARBA00022737"/>
    </source>
</evidence>
<dbReference type="PANTHER" id="PTHR12544:SF49">
    <property type="entry name" value="GLUTAMINASE KIDNEY ISOFORM, MITOCHONDRIAL"/>
    <property type="match status" value="1"/>
</dbReference>
<dbReference type="SUPFAM" id="SSF48403">
    <property type="entry name" value="Ankyrin repeat"/>
    <property type="match status" value="1"/>
</dbReference>
<feature type="domain" description="Glutaminase EF-hand" evidence="8">
    <location>
        <begin position="11"/>
        <end position="44"/>
    </location>
</feature>
<dbReference type="Pfam" id="PF04960">
    <property type="entry name" value="Glutaminase"/>
    <property type="match status" value="1"/>
</dbReference>
<keyword evidence="10" id="KW-1185">Reference proteome</keyword>
<dbReference type="GO" id="GO:0006543">
    <property type="term" value="P:L-glutamine catabolic process"/>
    <property type="evidence" value="ECO:0007669"/>
    <property type="project" value="TreeGrafter"/>
</dbReference>
<dbReference type="EC" id="3.5.1.2" evidence="2"/>
<dbReference type="Pfam" id="PF12796">
    <property type="entry name" value="Ank_2"/>
    <property type="match status" value="1"/>
</dbReference>
<dbReference type="Proteomes" id="UP000261620">
    <property type="component" value="Unplaced"/>
</dbReference>
<reference evidence="9" key="1">
    <citation type="submission" date="2025-08" db="UniProtKB">
        <authorList>
            <consortium name="Ensembl"/>
        </authorList>
    </citation>
    <scope>IDENTIFICATION</scope>
</reference>
<dbReference type="OMA" id="GHAHESK"/>
<evidence type="ECO:0000256" key="4">
    <source>
        <dbReference type="ARBA" id="ARBA00022801"/>
    </source>
</evidence>
<organism evidence="9 10">
    <name type="scientific">Mola mola</name>
    <name type="common">Ocean sunfish</name>
    <name type="synonym">Tetraodon mola</name>
    <dbReference type="NCBI Taxonomy" id="94237"/>
    <lineage>
        <taxon>Eukaryota</taxon>
        <taxon>Metazoa</taxon>
        <taxon>Chordata</taxon>
        <taxon>Craniata</taxon>
        <taxon>Vertebrata</taxon>
        <taxon>Euteleostomi</taxon>
        <taxon>Actinopterygii</taxon>
        <taxon>Neopterygii</taxon>
        <taxon>Teleostei</taxon>
        <taxon>Neoteleostei</taxon>
        <taxon>Acanthomorphata</taxon>
        <taxon>Eupercaria</taxon>
        <taxon>Tetraodontiformes</taxon>
        <taxon>Molidae</taxon>
        <taxon>Mola</taxon>
    </lineage>
</organism>
<dbReference type="GO" id="GO:0006537">
    <property type="term" value="P:glutamate biosynthetic process"/>
    <property type="evidence" value="ECO:0007669"/>
    <property type="project" value="TreeGrafter"/>
</dbReference>
<comment type="similarity">
    <text evidence="1">Belongs to the glutaminase family.</text>
</comment>
<comment type="catalytic activity">
    <reaction evidence="6">
        <text>L-glutamine + H2O = L-glutamate + NH4(+)</text>
        <dbReference type="Rhea" id="RHEA:15889"/>
        <dbReference type="ChEBI" id="CHEBI:15377"/>
        <dbReference type="ChEBI" id="CHEBI:28938"/>
        <dbReference type="ChEBI" id="CHEBI:29985"/>
        <dbReference type="ChEBI" id="CHEBI:58359"/>
        <dbReference type="EC" id="3.5.1.2"/>
    </reaction>
</comment>
<accession>A0A3Q3XH27</accession>
<evidence type="ECO:0000256" key="1">
    <source>
        <dbReference type="ARBA" id="ARBA00011076"/>
    </source>
</evidence>